<feature type="domain" description="DUF2061" evidence="2">
    <location>
        <begin position="27"/>
        <end position="78"/>
    </location>
</feature>
<dbReference type="OrthoDB" id="322944at2157"/>
<name>C7NVG9_HALUD</name>
<dbReference type="STRING" id="519442.Huta_2325"/>
<dbReference type="HOGENOM" id="CLU_160691_3_1_2"/>
<accession>C7NVG9</accession>
<sequence length="90" mass="10010">MGVFDWLGRVTGGIVTRSPQQRMSRALVKTLLYRTLMVMITSSVAFLFTGNTSDALSIGLVANVIKTGTYYGYERLWDRVTWGLTPDEAS</sequence>
<evidence type="ECO:0000313" key="4">
    <source>
        <dbReference type="Proteomes" id="UP000002071"/>
    </source>
</evidence>
<dbReference type="InterPro" id="IPR018638">
    <property type="entry name" value="DUF2061_membrane"/>
</dbReference>
<dbReference type="GeneID" id="8384624"/>
<keyword evidence="1" id="KW-1133">Transmembrane helix</keyword>
<keyword evidence="1" id="KW-0812">Transmembrane</keyword>
<reference evidence="3 4" key="1">
    <citation type="journal article" date="2009" name="Stand. Genomic Sci.">
        <title>Complete genome sequence of Halorhabdus utahensis type strain (AX-2).</title>
        <authorList>
            <person name="Anderson I."/>
            <person name="Tindall B.J."/>
            <person name="Pomrenke H."/>
            <person name="Goker M."/>
            <person name="Lapidus A."/>
            <person name="Nolan M."/>
            <person name="Copeland A."/>
            <person name="Glavina Del Rio T."/>
            <person name="Chen F."/>
            <person name="Tice H."/>
            <person name="Cheng J.F."/>
            <person name="Lucas S."/>
            <person name="Chertkov O."/>
            <person name="Bruce D."/>
            <person name="Brettin T."/>
            <person name="Detter J.C."/>
            <person name="Han C."/>
            <person name="Goodwin L."/>
            <person name="Land M."/>
            <person name="Hauser L."/>
            <person name="Chang Y.J."/>
            <person name="Jeffries C.D."/>
            <person name="Pitluck S."/>
            <person name="Pati A."/>
            <person name="Mavromatis K."/>
            <person name="Ivanova N."/>
            <person name="Ovchinnikova G."/>
            <person name="Chen A."/>
            <person name="Palaniappan K."/>
            <person name="Chain P."/>
            <person name="Rohde M."/>
            <person name="Bristow J."/>
            <person name="Eisen J.A."/>
            <person name="Markowitz V."/>
            <person name="Hugenholtz P."/>
            <person name="Kyrpides N.C."/>
            <person name="Klenk H.P."/>
        </authorList>
    </citation>
    <scope>NUCLEOTIDE SEQUENCE [LARGE SCALE GENOMIC DNA]</scope>
    <source>
        <strain evidence="4">DSM 12940 / JCM 11049 / AX-2</strain>
    </source>
</reference>
<dbReference type="RefSeq" id="WP_015790059.1">
    <property type="nucleotide sequence ID" value="NC_013158.1"/>
</dbReference>
<dbReference type="Proteomes" id="UP000002071">
    <property type="component" value="Chromosome"/>
</dbReference>
<keyword evidence="4" id="KW-1185">Reference proteome</keyword>
<dbReference type="eggNOG" id="arCOG08188">
    <property type="taxonomic scope" value="Archaea"/>
</dbReference>
<evidence type="ECO:0000256" key="1">
    <source>
        <dbReference type="SAM" id="Phobius"/>
    </source>
</evidence>
<dbReference type="AlphaFoldDB" id="C7NVG9"/>
<gene>
    <name evidence="3" type="ordered locus">Huta_2325</name>
</gene>
<dbReference type="EMBL" id="CP001687">
    <property type="protein sequence ID" value="ACV12492.1"/>
    <property type="molecule type" value="Genomic_DNA"/>
</dbReference>
<keyword evidence="1" id="KW-0472">Membrane</keyword>
<feature type="transmembrane region" description="Helical" evidence="1">
    <location>
        <begin position="31"/>
        <end position="49"/>
    </location>
</feature>
<protein>
    <recommendedName>
        <fullName evidence="2">DUF2061 domain-containing protein</fullName>
    </recommendedName>
</protein>
<proteinExistence type="predicted"/>
<dbReference type="Pfam" id="PF09834">
    <property type="entry name" value="DUF2061"/>
    <property type="match status" value="1"/>
</dbReference>
<evidence type="ECO:0000313" key="3">
    <source>
        <dbReference type="EMBL" id="ACV12492.1"/>
    </source>
</evidence>
<evidence type="ECO:0000259" key="2">
    <source>
        <dbReference type="Pfam" id="PF09834"/>
    </source>
</evidence>
<dbReference type="KEGG" id="hut:Huta_2325"/>
<organism evidence="3 4">
    <name type="scientific">Halorhabdus utahensis (strain DSM 12940 / JCM 11049 / AX-2)</name>
    <dbReference type="NCBI Taxonomy" id="519442"/>
    <lineage>
        <taxon>Archaea</taxon>
        <taxon>Methanobacteriati</taxon>
        <taxon>Methanobacteriota</taxon>
        <taxon>Stenosarchaea group</taxon>
        <taxon>Halobacteria</taxon>
        <taxon>Halobacteriales</taxon>
        <taxon>Haloarculaceae</taxon>
        <taxon>Halorhabdus</taxon>
    </lineage>
</organism>